<dbReference type="Proteomes" id="UP001199816">
    <property type="component" value="Unassembled WGS sequence"/>
</dbReference>
<keyword evidence="2" id="KW-1185">Reference proteome</keyword>
<name>A0ABS8PRP5_9BACT</name>
<accession>A0ABS8PRP5</accession>
<dbReference type="RefSeq" id="WP_231004796.1">
    <property type="nucleotide sequence ID" value="NZ_JAJNEC010000005.1"/>
</dbReference>
<comment type="caution">
    <text evidence="1">The sequence shown here is derived from an EMBL/GenBank/DDBJ whole genome shotgun (WGS) entry which is preliminary data.</text>
</comment>
<proteinExistence type="predicted"/>
<protein>
    <recommendedName>
        <fullName evidence="3">DUF4932 domain-containing protein</fullName>
    </recommendedName>
</protein>
<gene>
    <name evidence="1" type="ORF">LQ567_12230</name>
</gene>
<dbReference type="EMBL" id="JAJNEC010000005">
    <property type="protein sequence ID" value="MCD2423535.1"/>
    <property type="molecule type" value="Genomic_DNA"/>
</dbReference>
<evidence type="ECO:0000313" key="1">
    <source>
        <dbReference type="EMBL" id="MCD2423535.1"/>
    </source>
</evidence>
<evidence type="ECO:0008006" key="3">
    <source>
        <dbReference type="Google" id="ProtNLM"/>
    </source>
</evidence>
<reference evidence="1 2" key="1">
    <citation type="submission" date="2021-11" db="EMBL/GenBank/DDBJ databases">
        <title>Genomic of Niabella pedocola.</title>
        <authorList>
            <person name="Wu T."/>
        </authorList>
    </citation>
    <scope>NUCLEOTIDE SEQUENCE [LARGE SCALE GENOMIC DNA]</scope>
    <source>
        <strain evidence="1 2">JCM 31011</strain>
    </source>
</reference>
<sequence>MNRLFLLIFFVTIAHGVGAQRLSVNLADQYNINPLYKKDILIRTLDSFFTNSRTAEKAVQYWSKADLEQFGYPWEIAYLGYTDKGKDNFPPVYLGAIDIVPQRQYLVKLAFLPAIDSLKRNMGRVLNLIANYDRITGQFTFEQYTNYFIKDWYQQQVGTICFYKERRESFNFREAAACSRYNDSIAAVFKVPPKKIIYYSCKDPVQMFNLMGYDFRYEMFLSRTGGMRIGNRLYSARNAESYPHEIAHFYIPELEGKSASCTLASEGIATCFGGSDPKTFKETAGSLYRYLLKYPNVPVDELLFKDMRTDDDVSRLYATGGVLAKLIYTRQGLEGWRKFLALSCSNMKEALPILIGKGNDLKQIILEAAKKISEA</sequence>
<organism evidence="1 2">
    <name type="scientific">Niabella pedocola</name>
    <dbReference type="NCBI Taxonomy" id="1752077"/>
    <lineage>
        <taxon>Bacteria</taxon>
        <taxon>Pseudomonadati</taxon>
        <taxon>Bacteroidota</taxon>
        <taxon>Chitinophagia</taxon>
        <taxon>Chitinophagales</taxon>
        <taxon>Chitinophagaceae</taxon>
        <taxon>Niabella</taxon>
    </lineage>
</organism>
<evidence type="ECO:0000313" key="2">
    <source>
        <dbReference type="Proteomes" id="UP001199816"/>
    </source>
</evidence>